<dbReference type="WBParaSite" id="GPLIN_000652500">
    <property type="protein sequence ID" value="GPLIN_000652500"/>
    <property type="gene ID" value="GPLIN_000652500"/>
</dbReference>
<dbReference type="GO" id="GO:0006144">
    <property type="term" value="P:purine nucleobase metabolic process"/>
    <property type="evidence" value="ECO:0007669"/>
    <property type="project" value="TreeGrafter"/>
</dbReference>
<dbReference type="SMART" id="SM00213">
    <property type="entry name" value="UBQ"/>
    <property type="match status" value="1"/>
</dbReference>
<dbReference type="SUPFAM" id="SSF54236">
    <property type="entry name" value="Ubiquitin-like"/>
    <property type="match status" value="1"/>
</dbReference>
<name>A0A183C0Y2_GLOPA</name>
<feature type="signal peptide" evidence="1">
    <location>
        <begin position="1"/>
        <end position="22"/>
    </location>
</feature>
<dbReference type="PRINTS" id="PR00348">
    <property type="entry name" value="UBIQUITIN"/>
</dbReference>
<dbReference type="Gene3D" id="3.10.20.90">
    <property type="entry name" value="Phosphatidylinositol 3-kinase Catalytic Subunit, Chain A, domain 1"/>
    <property type="match status" value="1"/>
</dbReference>
<dbReference type="InterPro" id="IPR036817">
    <property type="entry name" value="Transthyretin/HIU_hydrolase_sf"/>
</dbReference>
<dbReference type="InterPro" id="IPR019954">
    <property type="entry name" value="Ubiquitin_CS"/>
</dbReference>
<dbReference type="Gene3D" id="2.60.40.180">
    <property type="entry name" value="Transthyretin/hydroxyisourate hydrolase domain"/>
    <property type="match status" value="1"/>
</dbReference>
<dbReference type="InterPro" id="IPR029071">
    <property type="entry name" value="Ubiquitin-like_domsf"/>
</dbReference>
<proteinExistence type="predicted"/>
<reference evidence="4" key="3">
    <citation type="submission" date="2016-06" db="UniProtKB">
        <authorList>
            <consortium name="WormBaseParasite"/>
        </authorList>
    </citation>
    <scope>IDENTIFICATION</scope>
</reference>
<dbReference type="Pfam" id="PF00240">
    <property type="entry name" value="ubiquitin"/>
    <property type="match status" value="1"/>
</dbReference>
<dbReference type="SUPFAM" id="SSF49472">
    <property type="entry name" value="Transthyretin (synonym: prealbumin)"/>
    <property type="match status" value="1"/>
</dbReference>
<accession>A0A183C0Y2</accession>
<dbReference type="PANTHER" id="PTHR10395">
    <property type="entry name" value="URICASE AND TRANSTHYRETIN-RELATED"/>
    <property type="match status" value="1"/>
</dbReference>
<evidence type="ECO:0000313" key="3">
    <source>
        <dbReference type="Proteomes" id="UP000050741"/>
    </source>
</evidence>
<organism evidence="3 4">
    <name type="scientific">Globodera pallida</name>
    <name type="common">Potato cyst nematode worm</name>
    <name type="synonym">Heterodera pallida</name>
    <dbReference type="NCBI Taxonomy" id="36090"/>
    <lineage>
        <taxon>Eukaryota</taxon>
        <taxon>Metazoa</taxon>
        <taxon>Ecdysozoa</taxon>
        <taxon>Nematoda</taxon>
        <taxon>Chromadorea</taxon>
        <taxon>Rhabditida</taxon>
        <taxon>Tylenchina</taxon>
        <taxon>Tylenchomorpha</taxon>
        <taxon>Tylenchoidea</taxon>
        <taxon>Heteroderidae</taxon>
        <taxon>Heteroderinae</taxon>
        <taxon>Globodera</taxon>
    </lineage>
</organism>
<dbReference type="InterPro" id="IPR023416">
    <property type="entry name" value="Transthyretin/HIU_hydrolase_d"/>
</dbReference>
<sequence>MNRLIALSLLFLSLTLISSSSGADVQPQQLNDPMTERPSNNVSSHVLDIAAGRPAQGLKCIAYKWERSEGNAKDDDDDVEEGTWGIWGQTLEGFLCTKKAAKFRVTNEQGRIPIVHPGQQLSAGTFKLRFQTKEYFKLQNRNTFYPYIEVVFQIEDPTSHYHVPITLNLHHQPYAVKLLKKQLDSAIAQPPRDQSASVRSTQICLRLLTERRTITLEVEPENTVADVKEMIEAKEGIPRLDQRLIFAGKWLEESRTLADCNVQKGSTFDLFFYLRGRRIF</sequence>
<dbReference type="PROSITE" id="PS50053">
    <property type="entry name" value="UBIQUITIN_2"/>
    <property type="match status" value="1"/>
</dbReference>
<dbReference type="PROSITE" id="PS00299">
    <property type="entry name" value="UBIQUITIN_1"/>
    <property type="match status" value="1"/>
</dbReference>
<dbReference type="InterPro" id="IPR000626">
    <property type="entry name" value="Ubiquitin-like_dom"/>
</dbReference>
<dbReference type="Proteomes" id="UP000050741">
    <property type="component" value="Unassembled WGS sequence"/>
</dbReference>
<keyword evidence="3" id="KW-1185">Reference proteome</keyword>
<evidence type="ECO:0000256" key="1">
    <source>
        <dbReference type="SAM" id="SignalP"/>
    </source>
</evidence>
<dbReference type="InterPro" id="IPR019956">
    <property type="entry name" value="Ubiquitin_dom"/>
</dbReference>
<dbReference type="PANTHER" id="PTHR10395:SF7">
    <property type="entry name" value="5-HYDROXYISOURATE HYDROLASE"/>
    <property type="match status" value="1"/>
</dbReference>
<reference evidence="3" key="2">
    <citation type="submission" date="2014-05" db="EMBL/GenBank/DDBJ databases">
        <title>The genome and life-stage specific transcriptomes of Globodera pallida elucidate key aspects of plant parasitism by a cyst nematode.</title>
        <authorList>
            <person name="Cotton J.A."/>
            <person name="Lilley C.J."/>
            <person name="Jones L.M."/>
            <person name="Kikuchi T."/>
            <person name="Reid A.J."/>
            <person name="Thorpe P."/>
            <person name="Tsai I.J."/>
            <person name="Beasley H."/>
            <person name="Blok V."/>
            <person name="Cock P.J.A."/>
            <person name="Van den Akker S.E."/>
            <person name="Holroyd N."/>
            <person name="Hunt M."/>
            <person name="Mantelin S."/>
            <person name="Naghra H."/>
            <person name="Pain A."/>
            <person name="Palomares-Rius J.E."/>
            <person name="Zarowiecki M."/>
            <person name="Berriman M."/>
            <person name="Jones J.T."/>
            <person name="Urwin P.E."/>
        </authorList>
    </citation>
    <scope>NUCLEOTIDE SEQUENCE [LARGE SCALE GENOMIC DNA]</scope>
    <source>
        <strain evidence="3">Lindley</strain>
    </source>
</reference>
<keyword evidence="1" id="KW-0732">Signal</keyword>
<reference evidence="3" key="1">
    <citation type="submission" date="2013-12" db="EMBL/GenBank/DDBJ databases">
        <authorList>
            <person name="Aslett M."/>
        </authorList>
    </citation>
    <scope>NUCLEOTIDE SEQUENCE [LARGE SCALE GENOMIC DNA]</scope>
    <source>
        <strain evidence="3">Lindley</strain>
    </source>
</reference>
<evidence type="ECO:0000259" key="2">
    <source>
        <dbReference type="PROSITE" id="PS50053"/>
    </source>
</evidence>
<evidence type="ECO:0000313" key="4">
    <source>
        <dbReference type="WBParaSite" id="GPLIN_000652500"/>
    </source>
</evidence>
<feature type="domain" description="Ubiquitin-like" evidence="2">
    <location>
        <begin position="201"/>
        <end position="277"/>
    </location>
</feature>
<dbReference type="AlphaFoldDB" id="A0A183C0Y2"/>
<feature type="chain" id="PRO_5008146904" evidence="1">
    <location>
        <begin position="23"/>
        <end position="280"/>
    </location>
</feature>
<dbReference type="Pfam" id="PF00576">
    <property type="entry name" value="Transthyretin"/>
    <property type="match status" value="1"/>
</dbReference>
<protein>
    <submittedName>
        <fullName evidence="4">Ubiquitin-like domain-containing protein</fullName>
    </submittedName>
</protein>